<evidence type="ECO:0000259" key="8">
    <source>
        <dbReference type="Pfam" id="PF01182"/>
    </source>
</evidence>
<evidence type="ECO:0000256" key="4">
    <source>
        <dbReference type="ARBA" id="ARBA00010662"/>
    </source>
</evidence>
<evidence type="ECO:0000313" key="9">
    <source>
        <dbReference type="EMBL" id="KIC72208.1"/>
    </source>
</evidence>
<protein>
    <recommendedName>
        <fullName evidence="6 7">6-phosphogluconolactonase</fullName>
        <shortName evidence="7">6PGL</shortName>
        <ecNumber evidence="5 7">3.1.1.31</ecNumber>
    </recommendedName>
</protein>
<comment type="catalytic activity">
    <reaction evidence="1 7">
        <text>6-phospho-D-glucono-1,5-lactone + H2O = 6-phospho-D-gluconate + H(+)</text>
        <dbReference type="Rhea" id="RHEA:12556"/>
        <dbReference type="ChEBI" id="CHEBI:15377"/>
        <dbReference type="ChEBI" id="CHEBI:15378"/>
        <dbReference type="ChEBI" id="CHEBI:57955"/>
        <dbReference type="ChEBI" id="CHEBI:58759"/>
        <dbReference type="EC" id="3.1.1.31"/>
    </reaction>
</comment>
<dbReference type="EC" id="3.1.1.31" evidence="5 7"/>
<dbReference type="EMBL" id="JSAN01000060">
    <property type="protein sequence ID" value="KIC72208.1"/>
    <property type="molecule type" value="Genomic_DNA"/>
</dbReference>
<accession>A0A0C1HBN5</accession>
<dbReference type="InterPro" id="IPR006148">
    <property type="entry name" value="Glc/Gal-6P_isomerase"/>
</dbReference>
<evidence type="ECO:0000256" key="1">
    <source>
        <dbReference type="ARBA" id="ARBA00000832"/>
    </source>
</evidence>
<evidence type="ECO:0000256" key="3">
    <source>
        <dbReference type="ARBA" id="ARBA00004961"/>
    </source>
</evidence>
<dbReference type="GO" id="GO:0005975">
    <property type="term" value="P:carbohydrate metabolic process"/>
    <property type="evidence" value="ECO:0007669"/>
    <property type="project" value="UniProtKB-UniRule"/>
</dbReference>
<comment type="similarity">
    <text evidence="4 7">Belongs to the glucosamine/galactosamine-6-phosphate isomerase family. 6-phosphogluconolactonase subfamily.</text>
</comment>
<dbReference type="PANTHER" id="PTHR11054">
    <property type="entry name" value="6-PHOSPHOGLUCONOLACTONASE"/>
    <property type="match status" value="1"/>
</dbReference>
<dbReference type="Proteomes" id="UP000031465">
    <property type="component" value="Unassembled WGS sequence"/>
</dbReference>
<dbReference type="Pfam" id="PF01182">
    <property type="entry name" value="Glucosamine_iso"/>
    <property type="match status" value="1"/>
</dbReference>
<dbReference type="AlphaFoldDB" id="A0A0C1HBN5"/>
<dbReference type="InterPro" id="IPR005900">
    <property type="entry name" value="6-phosphogluconolactonase_DevB"/>
</dbReference>
<reference evidence="9 10" key="1">
    <citation type="journal article" date="2014" name="Mol. Biol. Evol.">
        <title>Massive expansion of Ubiquitination-related gene families within the Chlamydiae.</title>
        <authorList>
            <person name="Domman D."/>
            <person name="Collingro A."/>
            <person name="Lagkouvardos I."/>
            <person name="Gehre L."/>
            <person name="Weinmaier T."/>
            <person name="Rattei T."/>
            <person name="Subtil A."/>
            <person name="Horn M."/>
        </authorList>
    </citation>
    <scope>NUCLEOTIDE SEQUENCE [LARGE SCALE GENOMIC DNA]</scope>
    <source>
        <strain evidence="9 10">EI2</strain>
    </source>
</reference>
<dbReference type="UniPathway" id="UPA00115">
    <property type="reaction ID" value="UER00409"/>
</dbReference>
<name>A0A0C1HBN5_9BACT</name>
<evidence type="ECO:0000256" key="2">
    <source>
        <dbReference type="ARBA" id="ARBA00002681"/>
    </source>
</evidence>
<dbReference type="InterPro" id="IPR039104">
    <property type="entry name" value="6PGL"/>
</dbReference>
<gene>
    <name evidence="7 9" type="primary">pgl</name>
    <name evidence="9" type="ORF">DB44_CN00140</name>
</gene>
<organism evidence="9 10">
    <name type="scientific">Candidatus Protochlamydia amoebophila</name>
    <dbReference type="NCBI Taxonomy" id="362787"/>
    <lineage>
        <taxon>Bacteria</taxon>
        <taxon>Pseudomonadati</taxon>
        <taxon>Chlamydiota</taxon>
        <taxon>Chlamydiia</taxon>
        <taxon>Parachlamydiales</taxon>
        <taxon>Parachlamydiaceae</taxon>
        <taxon>Candidatus Protochlamydia</taxon>
    </lineage>
</organism>
<proteinExistence type="inferred from homology"/>
<dbReference type="GO" id="GO:0017057">
    <property type="term" value="F:6-phosphogluconolactonase activity"/>
    <property type="evidence" value="ECO:0007669"/>
    <property type="project" value="UniProtKB-UniRule"/>
</dbReference>
<sequence length="265" mass="30339">MGVYNMQTAHWKTSIRSLDERRDFIVVGNAEETIQFCVKQFIEIGQEAIEKRGLFTVALSGGQTPNAIFKKLSQQAYLKQLDWTKVFCFWSDERSVPPTDTESNYAMAMESGLAKLPLKREHIFRMKAESDIEENALDYEAIIREKVSSNSFDLLMLGMGDDGHTASLFPHTQGLHAKDRLVIANYVPQKHTWRMSLTYECIHLAKTICIYAMGKKKANMVAQALTKSYDPDNLPIQRIGTTHHKALWILDHEAGEKLLQIFQRR</sequence>
<comment type="caution">
    <text evidence="9">The sequence shown here is derived from an EMBL/GenBank/DDBJ whole genome shotgun (WGS) entry which is preliminary data.</text>
</comment>
<keyword evidence="7 9" id="KW-0378">Hydrolase</keyword>
<dbReference type="Gene3D" id="3.40.50.1360">
    <property type="match status" value="1"/>
</dbReference>
<dbReference type="InterPro" id="IPR037171">
    <property type="entry name" value="NagB/RpiA_transferase-like"/>
</dbReference>
<dbReference type="SUPFAM" id="SSF100950">
    <property type="entry name" value="NagB/RpiA/CoA transferase-like"/>
    <property type="match status" value="1"/>
</dbReference>
<feature type="domain" description="Glucosamine/galactosamine-6-phosphate isomerase" evidence="8">
    <location>
        <begin position="29"/>
        <end position="248"/>
    </location>
</feature>
<dbReference type="PANTHER" id="PTHR11054:SF0">
    <property type="entry name" value="6-PHOSPHOGLUCONOLACTONASE"/>
    <property type="match status" value="1"/>
</dbReference>
<evidence type="ECO:0000313" key="10">
    <source>
        <dbReference type="Proteomes" id="UP000031465"/>
    </source>
</evidence>
<dbReference type="NCBIfam" id="TIGR01198">
    <property type="entry name" value="pgl"/>
    <property type="match status" value="1"/>
</dbReference>
<dbReference type="GO" id="GO:0006098">
    <property type="term" value="P:pentose-phosphate shunt"/>
    <property type="evidence" value="ECO:0007669"/>
    <property type="project" value="UniProtKB-UniPathway"/>
</dbReference>
<evidence type="ECO:0000256" key="5">
    <source>
        <dbReference type="ARBA" id="ARBA00013198"/>
    </source>
</evidence>
<comment type="pathway">
    <text evidence="3 7">Carbohydrate degradation; pentose phosphate pathway; D-ribulose 5-phosphate from D-glucose 6-phosphate (oxidative stage): step 2/3.</text>
</comment>
<dbReference type="CDD" id="cd01400">
    <property type="entry name" value="6PGL"/>
    <property type="match status" value="1"/>
</dbReference>
<evidence type="ECO:0000256" key="7">
    <source>
        <dbReference type="RuleBase" id="RU365095"/>
    </source>
</evidence>
<dbReference type="PATRIC" id="fig|362787.3.peg.911"/>
<evidence type="ECO:0000256" key="6">
    <source>
        <dbReference type="ARBA" id="ARBA00020337"/>
    </source>
</evidence>
<comment type="function">
    <text evidence="2 7">Hydrolysis of 6-phosphogluconolactone to 6-phosphogluconate.</text>
</comment>